<protein>
    <submittedName>
        <fullName evidence="1">Uncharacterized protein</fullName>
    </submittedName>
</protein>
<dbReference type="HOGENOM" id="CLU_2900805_0_0_6"/>
<organism evidence="1 2">
    <name type="scientific">Pseudomonas mandelii JR-1</name>
    <dbReference type="NCBI Taxonomy" id="1147786"/>
    <lineage>
        <taxon>Bacteria</taxon>
        <taxon>Pseudomonadati</taxon>
        <taxon>Pseudomonadota</taxon>
        <taxon>Gammaproteobacteria</taxon>
        <taxon>Pseudomonadales</taxon>
        <taxon>Pseudomonadaceae</taxon>
        <taxon>Pseudomonas</taxon>
    </lineage>
</organism>
<name>A0A024E2W1_9PSED</name>
<reference evidence="1 2" key="1">
    <citation type="journal article" date="2012" name="J. Bacteriol.">
        <title>Genome sequence of cold-adapted Pseudomonas mandelii strain JR-1.</title>
        <authorList>
            <person name="Jang S.H."/>
            <person name="Kim J."/>
            <person name="Kim J."/>
            <person name="Hong S."/>
            <person name="Lee C."/>
        </authorList>
    </citation>
    <scope>NUCLEOTIDE SEQUENCE [LARGE SCALE GENOMIC DNA]</scope>
    <source>
        <strain evidence="1 2">JR-1</strain>
    </source>
</reference>
<dbReference type="EMBL" id="CP005960">
    <property type="protein sequence ID" value="AHZ67137.1"/>
    <property type="molecule type" value="Genomic_DNA"/>
</dbReference>
<evidence type="ECO:0000313" key="1">
    <source>
        <dbReference type="EMBL" id="AHZ67137.1"/>
    </source>
</evidence>
<sequence length="62" mass="6980">MWHRHGTPPFVDRQQTRSIAFANYQNGLGWPVLSTAYQTSGVRSSSWRKPDKTFSAAPASIE</sequence>
<gene>
    <name evidence="1" type="ORF">OU5_0058</name>
</gene>
<proteinExistence type="predicted"/>
<dbReference type="AlphaFoldDB" id="A0A024E2W1"/>
<evidence type="ECO:0000313" key="2">
    <source>
        <dbReference type="Proteomes" id="UP000026913"/>
    </source>
</evidence>
<accession>A0A024E2W1</accession>
<dbReference type="Proteomes" id="UP000026913">
    <property type="component" value="Chromosome"/>
</dbReference>
<dbReference type="KEGG" id="pman:OU5_0058"/>